<dbReference type="Pfam" id="PF00293">
    <property type="entry name" value="NUDIX"/>
    <property type="match status" value="1"/>
</dbReference>
<reference evidence="8" key="1">
    <citation type="submission" date="2023-07" db="EMBL/GenBank/DDBJ databases">
        <authorList>
            <person name="Kim M."/>
        </authorList>
    </citation>
    <scope>NUCLEOTIDE SEQUENCE</scope>
    <source>
        <strain evidence="8">BIUV-7</strain>
    </source>
</reference>
<keyword evidence="3" id="KW-0479">Metal-binding</keyword>
<feature type="domain" description="Nudix hydrolase" evidence="7">
    <location>
        <begin position="5"/>
        <end position="157"/>
    </location>
</feature>
<dbReference type="Proteomes" id="UP001169764">
    <property type="component" value="Unassembled WGS sequence"/>
</dbReference>
<dbReference type="InterPro" id="IPR000086">
    <property type="entry name" value="NUDIX_hydrolase_dom"/>
</dbReference>
<protein>
    <submittedName>
        <fullName evidence="8">NUDIX domain-containing protein</fullName>
    </submittedName>
</protein>
<keyword evidence="4" id="KW-0378">Hydrolase</keyword>
<dbReference type="SUPFAM" id="SSF55811">
    <property type="entry name" value="Nudix"/>
    <property type="match status" value="1"/>
</dbReference>
<evidence type="ECO:0000256" key="3">
    <source>
        <dbReference type="ARBA" id="ARBA00022723"/>
    </source>
</evidence>
<dbReference type="PANTHER" id="PTHR12318">
    <property type="entry name" value="TESTOSTERONE-REGULATED PROTEIN RP2"/>
    <property type="match status" value="1"/>
</dbReference>
<comment type="cofactor">
    <cofactor evidence="2">
        <name>Mg(2+)</name>
        <dbReference type="ChEBI" id="CHEBI:18420"/>
    </cofactor>
</comment>
<evidence type="ECO:0000256" key="4">
    <source>
        <dbReference type="ARBA" id="ARBA00022801"/>
    </source>
</evidence>
<name>A0ABT8Y5V0_9SPHN</name>
<accession>A0ABT8Y5V0</accession>
<dbReference type="PROSITE" id="PS51462">
    <property type="entry name" value="NUDIX"/>
    <property type="match status" value="1"/>
</dbReference>
<evidence type="ECO:0000256" key="1">
    <source>
        <dbReference type="ARBA" id="ARBA00001936"/>
    </source>
</evidence>
<keyword evidence="9" id="KW-1185">Reference proteome</keyword>
<gene>
    <name evidence="8" type="ORF">Q4F19_04800</name>
</gene>
<evidence type="ECO:0000313" key="8">
    <source>
        <dbReference type="EMBL" id="MDO6413695.1"/>
    </source>
</evidence>
<organism evidence="8 9">
    <name type="scientific">Sphingomonas natans</name>
    <dbReference type="NCBI Taxonomy" id="3063330"/>
    <lineage>
        <taxon>Bacteria</taxon>
        <taxon>Pseudomonadati</taxon>
        <taxon>Pseudomonadota</taxon>
        <taxon>Alphaproteobacteria</taxon>
        <taxon>Sphingomonadales</taxon>
        <taxon>Sphingomonadaceae</taxon>
        <taxon>Sphingomonas</taxon>
    </lineage>
</organism>
<dbReference type="Gene3D" id="3.90.79.10">
    <property type="entry name" value="Nucleoside Triphosphate Pyrophosphohydrolase"/>
    <property type="match status" value="1"/>
</dbReference>
<comment type="caution">
    <text evidence="8">The sequence shown here is derived from an EMBL/GenBank/DDBJ whole genome shotgun (WGS) entry which is preliminary data.</text>
</comment>
<dbReference type="CDD" id="cd18870">
    <property type="entry name" value="NUDIX_AcylCoAdiphos_Nudt19"/>
    <property type="match status" value="1"/>
</dbReference>
<evidence type="ECO:0000256" key="5">
    <source>
        <dbReference type="ARBA" id="ARBA00022842"/>
    </source>
</evidence>
<evidence type="ECO:0000313" key="9">
    <source>
        <dbReference type="Proteomes" id="UP001169764"/>
    </source>
</evidence>
<dbReference type="EMBL" id="JAUOTP010000002">
    <property type="protein sequence ID" value="MDO6413695.1"/>
    <property type="molecule type" value="Genomic_DNA"/>
</dbReference>
<dbReference type="InterPro" id="IPR015797">
    <property type="entry name" value="NUDIX_hydrolase-like_dom_sf"/>
</dbReference>
<keyword evidence="5" id="KW-0460">Magnesium</keyword>
<sequence>MSDAAPHLAATLIVMRDRAEAPPELLMIQRSATMRFGPEAWVFPGGRIDPGDVSLAASRLPPGADPDDHAARIAAIRETIEEAGVPIGLDPVPDPATLAALRAALHAGEAFATLLDRFGLRLLPEALHPFSRWWPPESAPRRFDTRFYLARAPDEAVLDADGGETVAICWTAAEAMLARPDARILFPTRCNLHRLAAWSDFSEAVADAAAYPAATIVSELIEIGEERFVYIPEGHGYPETRLDLAKALRD</sequence>
<keyword evidence="6" id="KW-0464">Manganese</keyword>
<dbReference type="PANTHER" id="PTHR12318:SF0">
    <property type="entry name" value="ACYL-COENZYME A DIPHOSPHATASE NUDT19"/>
    <property type="match status" value="1"/>
</dbReference>
<evidence type="ECO:0000259" key="7">
    <source>
        <dbReference type="PROSITE" id="PS51462"/>
    </source>
</evidence>
<evidence type="ECO:0000256" key="2">
    <source>
        <dbReference type="ARBA" id="ARBA00001946"/>
    </source>
</evidence>
<proteinExistence type="predicted"/>
<dbReference type="InterPro" id="IPR039121">
    <property type="entry name" value="NUDT19"/>
</dbReference>
<evidence type="ECO:0000256" key="6">
    <source>
        <dbReference type="ARBA" id="ARBA00023211"/>
    </source>
</evidence>
<dbReference type="RefSeq" id="WP_303540329.1">
    <property type="nucleotide sequence ID" value="NZ_JAUOTP010000002.1"/>
</dbReference>
<comment type="cofactor">
    <cofactor evidence="1">
        <name>Mn(2+)</name>
        <dbReference type="ChEBI" id="CHEBI:29035"/>
    </cofactor>
</comment>